<keyword evidence="8" id="KW-0539">Nucleus</keyword>
<dbReference type="SMART" id="SM00868">
    <property type="entry name" value="zf-AD"/>
    <property type="match status" value="1"/>
</dbReference>
<dbReference type="Proteomes" id="UP001652700">
    <property type="component" value="Unplaced"/>
</dbReference>
<feature type="domain" description="C2H2-type" evidence="10">
    <location>
        <begin position="178"/>
        <end position="209"/>
    </location>
</feature>
<dbReference type="GO" id="GO:0008270">
    <property type="term" value="F:zinc ion binding"/>
    <property type="evidence" value="ECO:0007669"/>
    <property type="project" value="UniProtKB-KW"/>
</dbReference>
<sequence>MFPENCYICFKRSDVVYDLSKMNEDGFKLSFMLVFLVPEVEWLDHFKICDICITETTAAYRFKEKCINSRNNLKQEVEVFDDDCSDLKIDVESDYSESEPDFKQSFICYNCGHNSVTKDELIQHIQETHQNDSKELPKYKRNTMCLQCGRKFTKESSIKEHREVCDGVRRHRKVKNEYQCTTCKRFYSSEKILKTHQKRCDKQHLKRTDYQCQKCNIYYKSAKTLLNHTNRGCKKEGSEPAYFCKSCDSVFSTVLDLKNHMFKDHNVIDFQCEKCNKVFQNSEDYKEHKSEHKKSVPKRLFTCEVCSMEFKFLKDIIDHCQKIHELKEKSIRPYCCDLCQKRFRSSTNLQNHKLYHEGNRSHICSICGKSFITKSDLQSHEMTHYDDRNFGCDKCGKAFKTNNNLWTHYLIVHTDPILWKFVCKICEKRFPLKSNHDQHFRRHTGQKEFICSLCKKEFASKSELQAHVRCHSNVKRYVCDKCGRDYRKKNTLDIHLTKAHGIGNAKIPVRERKYACHICPGRFYDKIKLARHLCTHSGLKPYACFACEKKFTDKSYMKHHLKTAHNIYEDNSMKDLAIA</sequence>
<evidence type="ECO:0000256" key="7">
    <source>
        <dbReference type="ARBA" id="ARBA00023163"/>
    </source>
</evidence>
<keyword evidence="3" id="KW-0677">Repeat</keyword>
<dbReference type="InterPro" id="IPR012934">
    <property type="entry name" value="Znf_AD"/>
</dbReference>
<evidence type="ECO:0000313" key="11">
    <source>
        <dbReference type="EnsemblMetazoa" id="XP_028141324.1"/>
    </source>
</evidence>
<dbReference type="PROSITE" id="PS50157">
    <property type="entry name" value="ZINC_FINGER_C2H2_2"/>
    <property type="match status" value="12"/>
</dbReference>
<dbReference type="InterPro" id="IPR013087">
    <property type="entry name" value="Znf_C2H2_type"/>
</dbReference>
<evidence type="ECO:0000259" key="10">
    <source>
        <dbReference type="PROSITE" id="PS50157"/>
    </source>
</evidence>
<comment type="subcellular location">
    <subcellularLocation>
        <location evidence="1">Nucleus</location>
    </subcellularLocation>
</comment>
<dbReference type="GO" id="GO:0005654">
    <property type="term" value="C:nucleoplasm"/>
    <property type="evidence" value="ECO:0007669"/>
    <property type="project" value="TreeGrafter"/>
</dbReference>
<feature type="domain" description="C2H2-type" evidence="10">
    <location>
        <begin position="477"/>
        <end position="500"/>
    </location>
</feature>
<dbReference type="PROSITE" id="PS00028">
    <property type="entry name" value="ZINC_FINGER_C2H2_1"/>
    <property type="match status" value="9"/>
</dbReference>
<organism evidence="13">
    <name type="scientific">Diabrotica virgifera virgifera</name>
    <name type="common">western corn rootworm</name>
    <dbReference type="NCBI Taxonomy" id="50390"/>
    <lineage>
        <taxon>Eukaryota</taxon>
        <taxon>Metazoa</taxon>
        <taxon>Ecdysozoa</taxon>
        <taxon>Arthropoda</taxon>
        <taxon>Hexapoda</taxon>
        <taxon>Insecta</taxon>
        <taxon>Pterygota</taxon>
        <taxon>Neoptera</taxon>
        <taxon>Endopterygota</taxon>
        <taxon>Coleoptera</taxon>
        <taxon>Polyphaga</taxon>
        <taxon>Cucujiformia</taxon>
        <taxon>Chrysomeloidea</taxon>
        <taxon>Chrysomelidae</taxon>
        <taxon>Galerucinae</taxon>
        <taxon>Diabroticina</taxon>
        <taxon>Diabroticites</taxon>
        <taxon>Diabrotica</taxon>
    </lineage>
</organism>
<accession>A0A6P7FXN6</accession>
<evidence type="ECO:0000256" key="9">
    <source>
        <dbReference type="PROSITE-ProRule" id="PRU00042"/>
    </source>
</evidence>
<feature type="domain" description="C2H2-type" evidence="10">
    <location>
        <begin position="542"/>
        <end position="565"/>
    </location>
</feature>
<dbReference type="RefSeq" id="XP_028141324.1">
    <property type="nucleotide sequence ID" value="XM_028285523.1"/>
</dbReference>
<dbReference type="KEGG" id="dvv:114335302"/>
<proteinExistence type="predicted"/>
<keyword evidence="12" id="KW-1185">Reference proteome</keyword>
<evidence type="ECO:0000256" key="5">
    <source>
        <dbReference type="ARBA" id="ARBA00022833"/>
    </source>
</evidence>
<feature type="domain" description="C2H2-type" evidence="10">
    <location>
        <begin position="270"/>
        <end position="297"/>
    </location>
</feature>
<dbReference type="Pfam" id="PF00096">
    <property type="entry name" value="zf-C2H2"/>
    <property type="match status" value="3"/>
</dbReference>
<evidence type="ECO:0000256" key="6">
    <source>
        <dbReference type="ARBA" id="ARBA00023015"/>
    </source>
</evidence>
<evidence type="ECO:0000313" key="13">
    <source>
        <dbReference type="RefSeq" id="XP_028141324.1"/>
    </source>
</evidence>
<dbReference type="Pfam" id="PF12874">
    <property type="entry name" value="zf-met"/>
    <property type="match status" value="2"/>
</dbReference>
<dbReference type="SUPFAM" id="SSF57667">
    <property type="entry name" value="beta-beta-alpha zinc fingers"/>
    <property type="match status" value="6"/>
</dbReference>
<dbReference type="PANTHER" id="PTHR24399:SF23">
    <property type="entry name" value="C2H2-TYPE DOMAIN-CONTAINING PROTEIN"/>
    <property type="match status" value="1"/>
</dbReference>
<feature type="domain" description="C2H2-type" evidence="10">
    <location>
        <begin position="362"/>
        <end position="389"/>
    </location>
</feature>
<protein>
    <submittedName>
        <fullName evidence="13">Gastrula zinc finger protein XlCGF57.1-like</fullName>
    </submittedName>
</protein>
<dbReference type="GO" id="GO:0048598">
    <property type="term" value="P:embryonic morphogenesis"/>
    <property type="evidence" value="ECO:0007669"/>
    <property type="project" value="UniProtKB-ARBA"/>
</dbReference>
<dbReference type="PANTHER" id="PTHR24399">
    <property type="entry name" value="ZINC FINGER AND BTB DOMAIN-CONTAINING"/>
    <property type="match status" value="1"/>
</dbReference>
<dbReference type="AlphaFoldDB" id="A0A6P7FXN6"/>
<gene>
    <name evidence="13" type="primary">LOC114335302</name>
</gene>
<reference evidence="13" key="1">
    <citation type="submission" date="2025-04" db="UniProtKB">
        <authorList>
            <consortium name="RefSeq"/>
        </authorList>
    </citation>
    <scope>IDENTIFICATION</scope>
    <source>
        <tissue evidence="13">Whole insect</tissue>
    </source>
</reference>
<reference evidence="11" key="2">
    <citation type="submission" date="2025-05" db="UniProtKB">
        <authorList>
            <consortium name="EnsemblMetazoa"/>
        </authorList>
    </citation>
    <scope>IDENTIFICATION</scope>
</reference>
<feature type="domain" description="C2H2-type" evidence="10">
    <location>
        <begin position="143"/>
        <end position="170"/>
    </location>
</feature>
<evidence type="ECO:0000256" key="2">
    <source>
        <dbReference type="ARBA" id="ARBA00022723"/>
    </source>
</evidence>
<dbReference type="EnsemblMetazoa" id="XM_028285523.2">
    <property type="protein sequence ID" value="XP_028141324.1"/>
    <property type="gene ID" value="LOC114335302"/>
</dbReference>
<feature type="domain" description="C2H2-type" evidence="10">
    <location>
        <begin position="390"/>
        <end position="414"/>
    </location>
</feature>
<keyword evidence="6" id="KW-0805">Transcription regulation</keyword>
<keyword evidence="4 9" id="KW-0863">Zinc-finger</keyword>
<feature type="domain" description="C2H2-type" evidence="10">
    <location>
        <begin position="421"/>
        <end position="448"/>
    </location>
</feature>
<feature type="domain" description="C2H2-type" evidence="10">
    <location>
        <begin position="449"/>
        <end position="476"/>
    </location>
</feature>
<dbReference type="SMART" id="SM00355">
    <property type="entry name" value="ZnF_C2H2"/>
    <property type="match status" value="15"/>
</dbReference>
<dbReference type="GeneID" id="114335302"/>
<name>A0A6P7FXN6_DIAVI</name>
<dbReference type="Gene3D" id="3.30.160.60">
    <property type="entry name" value="Classic Zinc Finger"/>
    <property type="match status" value="10"/>
</dbReference>
<dbReference type="GO" id="GO:0000978">
    <property type="term" value="F:RNA polymerase II cis-regulatory region sequence-specific DNA binding"/>
    <property type="evidence" value="ECO:0007669"/>
    <property type="project" value="TreeGrafter"/>
</dbReference>
<feature type="domain" description="C2H2-type" evidence="10">
    <location>
        <begin position="106"/>
        <end position="134"/>
    </location>
</feature>
<keyword evidence="7" id="KW-0804">Transcription</keyword>
<dbReference type="FunFam" id="3.30.160.60:FF:000624">
    <property type="entry name" value="zinc finger protein 697"/>
    <property type="match status" value="1"/>
</dbReference>
<evidence type="ECO:0000256" key="4">
    <source>
        <dbReference type="ARBA" id="ARBA00022771"/>
    </source>
</evidence>
<feature type="domain" description="C2H2-type" evidence="10">
    <location>
        <begin position="514"/>
        <end position="541"/>
    </location>
</feature>
<dbReference type="OrthoDB" id="6077919at2759"/>
<evidence type="ECO:0000313" key="12">
    <source>
        <dbReference type="Proteomes" id="UP001652700"/>
    </source>
</evidence>
<evidence type="ECO:0000256" key="3">
    <source>
        <dbReference type="ARBA" id="ARBA00022737"/>
    </source>
</evidence>
<dbReference type="InParanoid" id="A0A6P7FXN6"/>
<keyword evidence="5" id="KW-0862">Zinc</keyword>
<evidence type="ECO:0000256" key="8">
    <source>
        <dbReference type="ARBA" id="ARBA00023242"/>
    </source>
</evidence>
<feature type="domain" description="C2H2-type" evidence="10">
    <location>
        <begin position="334"/>
        <end position="361"/>
    </location>
</feature>
<evidence type="ECO:0000256" key="1">
    <source>
        <dbReference type="ARBA" id="ARBA00004123"/>
    </source>
</evidence>
<keyword evidence="2" id="KW-0479">Metal-binding</keyword>
<dbReference type="GO" id="GO:0001227">
    <property type="term" value="F:DNA-binding transcription repressor activity, RNA polymerase II-specific"/>
    <property type="evidence" value="ECO:0007669"/>
    <property type="project" value="TreeGrafter"/>
</dbReference>
<dbReference type="InterPro" id="IPR036236">
    <property type="entry name" value="Znf_C2H2_sf"/>
</dbReference>
<dbReference type="FunFam" id="3.30.160.60:FF:000100">
    <property type="entry name" value="Zinc finger 45-like"/>
    <property type="match status" value="1"/>
</dbReference>